<evidence type="ECO:0000313" key="1">
    <source>
        <dbReference type="EMBL" id="QHT01226.1"/>
    </source>
</evidence>
<proteinExistence type="predicted"/>
<sequence length="373" mass="42102">MENIINIRAFVDQLSTYFKICILANKGTRHDVMLERTIQLCNKIQKIAGIDQITSEDELFIRKTLKRFNLVLKLDGNNNPVNLKDKENQYKLLSLREHSSLCNNNMNDMLAHISQHKICTFPNITLSFFLTENKYSELLWDHTRLIFYMTQFLLAKNHNSDPEKEQVFTIASKFIEETLTVIADKEAENNINKMMSLDNFLNNKIVKSGINANNVGDATKEVKGIFSKKGLDGNNSMFKMIDLIGQKLESEDLTGGNIMQTMLGIAQNVAEELRGDLENDPAAFQSAIGAITEVFEDTMNNTTNENGEVPPEIKGMMGSLLNLKKQEQNGPEKDKAMADHLKQCANVSSLNTNDTGAIDPMLIQNFLQKNSKK</sequence>
<dbReference type="EMBL" id="MN739366">
    <property type="protein sequence ID" value="QHT01226.1"/>
    <property type="molecule type" value="Genomic_DNA"/>
</dbReference>
<organism evidence="1">
    <name type="scientific">viral metagenome</name>
    <dbReference type="NCBI Taxonomy" id="1070528"/>
    <lineage>
        <taxon>unclassified sequences</taxon>
        <taxon>metagenomes</taxon>
        <taxon>organismal metagenomes</taxon>
    </lineage>
</organism>
<protein>
    <submittedName>
        <fullName evidence="1">Uncharacterized protein</fullName>
    </submittedName>
</protein>
<dbReference type="AlphaFoldDB" id="A0A6C0C908"/>
<accession>A0A6C0C908</accession>
<name>A0A6C0C908_9ZZZZ</name>
<reference evidence="1" key="1">
    <citation type="journal article" date="2020" name="Nature">
        <title>Giant virus diversity and host interactions through global metagenomics.</title>
        <authorList>
            <person name="Schulz F."/>
            <person name="Roux S."/>
            <person name="Paez-Espino D."/>
            <person name="Jungbluth S."/>
            <person name="Walsh D.A."/>
            <person name="Denef V.J."/>
            <person name="McMahon K.D."/>
            <person name="Konstantinidis K.T."/>
            <person name="Eloe-Fadrosh E.A."/>
            <person name="Kyrpides N.C."/>
            <person name="Woyke T."/>
        </authorList>
    </citation>
    <scope>NUCLEOTIDE SEQUENCE</scope>
    <source>
        <strain evidence="1">GVMAG-M-3300020192-26</strain>
    </source>
</reference>